<dbReference type="RefSeq" id="XP_041437090.1">
    <property type="nucleotide sequence ID" value="XM_041581156.1"/>
</dbReference>
<gene>
    <name evidence="4" type="primary">LOC108705700</name>
</gene>
<evidence type="ECO:0000313" key="4">
    <source>
        <dbReference type="RefSeq" id="XP_041437090.1"/>
    </source>
</evidence>
<dbReference type="Proteomes" id="UP000186698">
    <property type="component" value="Chromosome 2L"/>
</dbReference>
<keyword evidence="2" id="KW-0472">Membrane</keyword>
<name>A0A8J1M7R5_XENLA</name>
<evidence type="ECO:0000313" key="3">
    <source>
        <dbReference type="Proteomes" id="UP000186698"/>
    </source>
</evidence>
<accession>A0A8J1M7R5</accession>
<dbReference type="KEGG" id="xla:108705700"/>
<keyword evidence="2" id="KW-0812">Transmembrane</keyword>
<dbReference type="AlphaFoldDB" id="A0A8J1M7R5"/>
<reference evidence="4" key="1">
    <citation type="submission" date="2025-08" db="UniProtKB">
        <authorList>
            <consortium name="RefSeq"/>
        </authorList>
    </citation>
    <scope>IDENTIFICATION</scope>
    <source>
        <strain evidence="4">J_2021</strain>
        <tissue evidence="4">Erythrocytes</tissue>
    </source>
</reference>
<proteinExistence type="predicted"/>
<feature type="region of interest" description="Disordered" evidence="1">
    <location>
        <begin position="1"/>
        <end position="67"/>
    </location>
</feature>
<evidence type="ECO:0000256" key="1">
    <source>
        <dbReference type="SAM" id="MobiDB-lite"/>
    </source>
</evidence>
<feature type="compositionally biased region" description="Basic and acidic residues" evidence="1">
    <location>
        <begin position="43"/>
        <end position="67"/>
    </location>
</feature>
<organism evidence="3 4">
    <name type="scientific">Xenopus laevis</name>
    <name type="common">African clawed frog</name>
    <dbReference type="NCBI Taxonomy" id="8355"/>
    <lineage>
        <taxon>Eukaryota</taxon>
        <taxon>Metazoa</taxon>
        <taxon>Chordata</taxon>
        <taxon>Craniata</taxon>
        <taxon>Vertebrata</taxon>
        <taxon>Euteleostomi</taxon>
        <taxon>Amphibia</taxon>
        <taxon>Batrachia</taxon>
        <taxon>Anura</taxon>
        <taxon>Pipoidea</taxon>
        <taxon>Pipidae</taxon>
        <taxon>Xenopodinae</taxon>
        <taxon>Xenopus</taxon>
        <taxon>Xenopus</taxon>
    </lineage>
</organism>
<protein>
    <submittedName>
        <fullName evidence="4">Protein Aster-C-like</fullName>
    </submittedName>
</protein>
<feature type="transmembrane region" description="Helical" evidence="2">
    <location>
        <begin position="72"/>
        <end position="95"/>
    </location>
</feature>
<evidence type="ECO:0000256" key="2">
    <source>
        <dbReference type="SAM" id="Phobius"/>
    </source>
</evidence>
<keyword evidence="3" id="KW-1185">Reference proteome</keyword>
<keyword evidence="2" id="KW-1133">Transmembrane helix</keyword>
<sequence length="121" mass="13735">MESDLMMEENSSGSSLAEAGKSMRRRRRNQNRSLGENLPKHGSQHDPTHMGLDMRSDQTGRKRGAEGRNTRLVLVMSIFLVLLVLLNVTLSILLMPIDFNGRRRHFAGSEYLERDESATSY</sequence>
<dbReference type="GeneID" id="108705700"/>